<feature type="region of interest" description="Disordered" evidence="1">
    <location>
        <begin position="1"/>
        <end position="30"/>
    </location>
</feature>
<evidence type="ECO:0000313" key="3">
    <source>
        <dbReference type="Proteomes" id="UP000245956"/>
    </source>
</evidence>
<accession>A0A2U3EHQ8</accession>
<proteinExistence type="predicted"/>
<name>A0A2U3EHQ8_PURLI</name>
<evidence type="ECO:0000256" key="1">
    <source>
        <dbReference type="SAM" id="MobiDB-lite"/>
    </source>
</evidence>
<dbReference type="EMBL" id="LCWV01000004">
    <property type="protein sequence ID" value="PWI74055.1"/>
    <property type="molecule type" value="Genomic_DNA"/>
</dbReference>
<comment type="caution">
    <text evidence="2">The sequence shown here is derived from an EMBL/GenBank/DDBJ whole genome shotgun (WGS) entry which is preliminary data.</text>
</comment>
<sequence>MADRLARALMQEPPSHLDPDIGNGRGGRAPKVRELPEPPAQWRDQSAHLGFTRAATIHEAPRGELTTAMCLGPFITRSLDTHARTHLDRQAGLEEEEEEWQAAPTAEPDTSRRGGTSRAIDATAAAAAAAAAGVARGGTHGTMPCGAMRYMDGQMGTQEDVNCGIWGLLFRETQPPARQGRSRAVPLPEGYSFPRYSVPPSITGTYFVWPLLSQSMASGTAPAAATKASSLDGRAASQELLVPTERGVAKTVRES</sequence>
<organism evidence="2 3">
    <name type="scientific">Purpureocillium lilacinum</name>
    <name type="common">Paecilomyces lilacinus</name>
    <dbReference type="NCBI Taxonomy" id="33203"/>
    <lineage>
        <taxon>Eukaryota</taxon>
        <taxon>Fungi</taxon>
        <taxon>Dikarya</taxon>
        <taxon>Ascomycota</taxon>
        <taxon>Pezizomycotina</taxon>
        <taxon>Sordariomycetes</taxon>
        <taxon>Hypocreomycetidae</taxon>
        <taxon>Hypocreales</taxon>
        <taxon>Ophiocordycipitaceae</taxon>
        <taxon>Purpureocillium</taxon>
    </lineage>
</organism>
<evidence type="ECO:0000313" key="2">
    <source>
        <dbReference type="EMBL" id="PWI74055.1"/>
    </source>
</evidence>
<protein>
    <submittedName>
        <fullName evidence="2">Uncharacterized protein</fullName>
    </submittedName>
</protein>
<feature type="region of interest" description="Disordered" evidence="1">
    <location>
        <begin position="90"/>
        <end position="116"/>
    </location>
</feature>
<dbReference type="Proteomes" id="UP000245956">
    <property type="component" value="Unassembled WGS sequence"/>
</dbReference>
<reference evidence="2 3" key="1">
    <citation type="journal article" date="2016" name="Front. Microbiol.">
        <title>Genome and transcriptome sequences reveal the specific parasitism of the nematophagous Purpureocillium lilacinum 36-1.</title>
        <authorList>
            <person name="Xie J."/>
            <person name="Li S."/>
            <person name="Mo C."/>
            <person name="Xiao X."/>
            <person name="Peng D."/>
            <person name="Wang G."/>
            <person name="Xiao Y."/>
        </authorList>
    </citation>
    <scope>NUCLEOTIDE SEQUENCE [LARGE SCALE GENOMIC DNA]</scope>
    <source>
        <strain evidence="2 3">36-1</strain>
    </source>
</reference>
<dbReference type="AlphaFoldDB" id="A0A2U3EHQ8"/>
<gene>
    <name evidence="2" type="ORF">PCL_09331</name>
</gene>